<accession>U6H7T4</accession>
<keyword evidence="3" id="KW-1185">Reference proteome</keyword>
<reference evidence="2" key="2">
    <citation type="submission" date="2013-10" db="EMBL/GenBank/DDBJ databases">
        <authorList>
            <person name="Aslett M."/>
        </authorList>
    </citation>
    <scope>NUCLEOTIDE SEQUENCE [LARGE SCALE GENOMIC DNA]</scope>
    <source>
        <strain evidence="2">Houghton</strain>
    </source>
</reference>
<evidence type="ECO:0000256" key="1">
    <source>
        <dbReference type="SAM" id="MobiDB-lite"/>
    </source>
</evidence>
<name>U6H7T4_9EIME</name>
<feature type="compositionally biased region" description="Basic and acidic residues" evidence="1">
    <location>
        <begin position="77"/>
        <end position="87"/>
    </location>
</feature>
<proteinExistence type="predicted"/>
<evidence type="ECO:0000313" key="2">
    <source>
        <dbReference type="EMBL" id="CDI86769.1"/>
    </source>
</evidence>
<dbReference type="EMBL" id="HG696002">
    <property type="protein sequence ID" value="CDI86769.1"/>
    <property type="molecule type" value="Genomic_DNA"/>
</dbReference>
<dbReference type="AlphaFoldDB" id="U6H7T4"/>
<dbReference type="VEuPathDB" id="ToxoDB:EPH_0074400"/>
<protein>
    <submittedName>
        <fullName evidence="2">Uncharacterized protein</fullName>
    </submittedName>
</protein>
<evidence type="ECO:0000313" key="3">
    <source>
        <dbReference type="Proteomes" id="UP000018201"/>
    </source>
</evidence>
<organism evidence="2 3">
    <name type="scientific">Eimeria praecox</name>
    <dbReference type="NCBI Taxonomy" id="51316"/>
    <lineage>
        <taxon>Eukaryota</taxon>
        <taxon>Sar</taxon>
        <taxon>Alveolata</taxon>
        <taxon>Apicomplexa</taxon>
        <taxon>Conoidasida</taxon>
        <taxon>Coccidia</taxon>
        <taxon>Eucoccidiorida</taxon>
        <taxon>Eimeriorina</taxon>
        <taxon>Eimeriidae</taxon>
        <taxon>Eimeria</taxon>
    </lineage>
</organism>
<sequence length="261" mass="27921">MRAGEGEEHDFLRAEQAANITGPHPAGNELYSMISHLSNLLSEKYPHDGDKVNEARLDSRPASFGAVGVAPPPCSKGNEDRSPKRSDSGWQQGSQFPAAWESGESQGSITGVKSAQERDETVRQPNSTEARQSDPYLDGQPASSRPQILATKRFPDTLGKASGAKCVTTSSKETPRAIASYPRPQRSTGEQPELLASRGTFEQAMPENNPLLDKFLSGAHGIAPFPAEADVGEEAQEIQEVGTLFRLLSSPLAPSACCPHA</sequence>
<reference evidence="2" key="1">
    <citation type="submission" date="2013-10" db="EMBL/GenBank/DDBJ databases">
        <title>Genomic analysis of the causative agents of coccidiosis in chickens.</title>
        <authorList>
            <person name="Reid A.J."/>
            <person name="Blake D."/>
            <person name="Billington K."/>
            <person name="Browne H."/>
            <person name="Dunn M."/>
            <person name="Hung S."/>
            <person name="Kawahara F."/>
            <person name="Miranda-Saavedra D."/>
            <person name="Mourier T."/>
            <person name="Nagra H."/>
            <person name="Otto T.D."/>
            <person name="Rawlings N."/>
            <person name="Sanchez A."/>
            <person name="Sanders M."/>
            <person name="Subramaniam C."/>
            <person name="Tay Y."/>
            <person name="Dear P."/>
            <person name="Doerig C."/>
            <person name="Gruber A."/>
            <person name="Parkinson J."/>
            <person name="Shirley M."/>
            <person name="Wan K.L."/>
            <person name="Berriman M."/>
            <person name="Tomley F."/>
            <person name="Pain A."/>
        </authorList>
    </citation>
    <scope>NUCLEOTIDE SEQUENCE [LARGE SCALE GENOMIC DNA]</scope>
    <source>
        <strain evidence="2">Houghton</strain>
    </source>
</reference>
<feature type="compositionally biased region" description="Basic and acidic residues" evidence="1">
    <location>
        <begin position="44"/>
        <end position="59"/>
    </location>
</feature>
<feature type="compositionally biased region" description="Polar residues" evidence="1">
    <location>
        <begin position="103"/>
        <end position="113"/>
    </location>
</feature>
<dbReference type="Proteomes" id="UP000018201">
    <property type="component" value="Unassembled WGS sequence"/>
</dbReference>
<dbReference type="OrthoDB" id="347438at2759"/>
<feature type="region of interest" description="Disordered" evidence="1">
    <location>
        <begin position="43"/>
        <end position="192"/>
    </location>
</feature>
<gene>
    <name evidence="2" type="ORF">EPH_0074400</name>
</gene>